<dbReference type="Pfam" id="PF00583">
    <property type="entry name" value="Acetyltransf_1"/>
    <property type="match status" value="1"/>
</dbReference>
<keyword evidence="2" id="KW-0012">Acyltransferase</keyword>
<dbReference type="Gene3D" id="3.40.630.30">
    <property type="match status" value="1"/>
</dbReference>
<dbReference type="GO" id="GO:0016746">
    <property type="term" value="F:acyltransferase activity"/>
    <property type="evidence" value="ECO:0007669"/>
    <property type="project" value="UniProtKB-KW"/>
</dbReference>
<evidence type="ECO:0000259" key="1">
    <source>
        <dbReference type="PROSITE" id="PS51186"/>
    </source>
</evidence>
<evidence type="ECO:0000313" key="3">
    <source>
        <dbReference type="Proteomes" id="UP001595528"/>
    </source>
</evidence>
<evidence type="ECO:0000313" key="2">
    <source>
        <dbReference type="EMBL" id="MFC3229906.1"/>
    </source>
</evidence>
<gene>
    <name evidence="2" type="ORF">ACFOGJ_21830</name>
</gene>
<name>A0ABV7L5J4_9PROT</name>
<dbReference type="InterPro" id="IPR000182">
    <property type="entry name" value="GNAT_dom"/>
</dbReference>
<dbReference type="InterPro" id="IPR016181">
    <property type="entry name" value="Acyl_CoA_acyltransferase"/>
</dbReference>
<dbReference type="RefSeq" id="WP_379904552.1">
    <property type="nucleotide sequence ID" value="NZ_JBHRTR010000034.1"/>
</dbReference>
<keyword evidence="3" id="KW-1185">Reference proteome</keyword>
<proteinExistence type="predicted"/>
<dbReference type="Proteomes" id="UP001595528">
    <property type="component" value="Unassembled WGS sequence"/>
</dbReference>
<feature type="domain" description="N-acetyltransferase" evidence="1">
    <location>
        <begin position="7"/>
        <end position="190"/>
    </location>
</feature>
<dbReference type="EMBL" id="JBHRTR010000034">
    <property type="protein sequence ID" value="MFC3229906.1"/>
    <property type="molecule type" value="Genomic_DNA"/>
</dbReference>
<keyword evidence="2" id="KW-0808">Transferase</keyword>
<sequence length="190" mass="20287">MSEAAAIAVHEAGPDRWDDFEALMGPKGGSGGCWCMLWRLGRKGFDAAKGEGNRSAMQALFAAGEVPGLLAYDGALPVGWISVAPRGAFPRLAGSRIHKPVDDRPVWSVSCFLVARSHRRRGVSVALLKAAAGFAAARGASRLEGYPVEPTDGRYPAVYAWTGTAAAFRAAGFREVTRRSPTRPMMQLEL</sequence>
<comment type="caution">
    <text evidence="2">The sequence shown here is derived from an EMBL/GenBank/DDBJ whole genome shotgun (WGS) entry which is preliminary data.</text>
</comment>
<organism evidence="2 3">
    <name type="scientific">Marinibaculum pumilum</name>
    <dbReference type="NCBI Taxonomy" id="1766165"/>
    <lineage>
        <taxon>Bacteria</taxon>
        <taxon>Pseudomonadati</taxon>
        <taxon>Pseudomonadota</taxon>
        <taxon>Alphaproteobacteria</taxon>
        <taxon>Rhodospirillales</taxon>
        <taxon>Rhodospirillaceae</taxon>
        <taxon>Marinibaculum</taxon>
    </lineage>
</organism>
<dbReference type="PROSITE" id="PS51186">
    <property type="entry name" value="GNAT"/>
    <property type="match status" value="1"/>
</dbReference>
<dbReference type="EC" id="2.3.1.-" evidence="2"/>
<protein>
    <submittedName>
        <fullName evidence="2">GNAT family N-acetyltransferase</fullName>
        <ecNumber evidence="2">2.3.1.-</ecNumber>
    </submittedName>
</protein>
<accession>A0ABV7L5J4</accession>
<dbReference type="SUPFAM" id="SSF55729">
    <property type="entry name" value="Acyl-CoA N-acyltransferases (Nat)"/>
    <property type="match status" value="1"/>
</dbReference>
<reference evidence="3" key="1">
    <citation type="journal article" date="2019" name="Int. J. Syst. Evol. Microbiol.">
        <title>The Global Catalogue of Microorganisms (GCM) 10K type strain sequencing project: providing services to taxonomists for standard genome sequencing and annotation.</title>
        <authorList>
            <consortium name="The Broad Institute Genomics Platform"/>
            <consortium name="The Broad Institute Genome Sequencing Center for Infectious Disease"/>
            <person name="Wu L."/>
            <person name="Ma J."/>
        </authorList>
    </citation>
    <scope>NUCLEOTIDE SEQUENCE [LARGE SCALE GENOMIC DNA]</scope>
    <source>
        <strain evidence="3">KCTC 42964</strain>
    </source>
</reference>